<dbReference type="Proteomes" id="UP001390339">
    <property type="component" value="Unassembled WGS sequence"/>
</dbReference>
<dbReference type="EMBL" id="JAPCWZ010000004">
    <property type="protein sequence ID" value="KAK8867528.1"/>
    <property type="molecule type" value="Genomic_DNA"/>
</dbReference>
<feature type="compositionally biased region" description="Low complexity" evidence="1">
    <location>
        <begin position="157"/>
        <end position="243"/>
    </location>
</feature>
<feature type="region of interest" description="Disordered" evidence="1">
    <location>
        <begin position="157"/>
        <end position="286"/>
    </location>
</feature>
<feature type="chain" id="PRO_5047011100" evidence="2">
    <location>
        <begin position="21"/>
        <end position="316"/>
    </location>
</feature>
<gene>
    <name evidence="3" type="ORF">PGQ11_006106</name>
</gene>
<feature type="compositionally biased region" description="Polar residues" evidence="1">
    <location>
        <begin position="245"/>
        <end position="255"/>
    </location>
</feature>
<keyword evidence="4" id="KW-1185">Reference proteome</keyword>
<organism evidence="3 4">
    <name type="scientific">Apiospora arundinis</name>
    <dbReference type="NCBI Taxonomy" id="335852"/>
    <lineage>
        <taxon>Eukaryota</taxon>
        <taxon>Fungi</taxon>
        <taxon>Dikarya</taxon>
        <taxon>Ascomycota</taxon>
        <taxon>Pezizomycotina</taxon>
        <taxon>Sordariomycetes</taxon>
        <taxon>Xylariomycetidae</taxon>
        <taxon>Amphisphaeriales</taxon>
        <taxon>Apiosporaceae</taxon>
        <taxon>Apiospora</taxon>
    </lineage>
</organism>
<keyword evidence="2" id="KW-0732">Signal</keyword>
<feature type="compositionally biased region" description="Low complexity" evidence="1">
    <location>
        <begin position="264"/>
        <end position="286"/>
    </location>
</feature>
<comment type="caution">
    <text evidence="3">The sequence shown here is derived from an EMBL/GenBank/DDBJ whole genome shotgun (WGS) entry which is preliminary data.</text>
</comment>
<accession>A0ABR2IS78</accession>
<proteinExistence type="predicted"/>
<reference evidence="3 4" key="1">
    <citation type="journal article" date="2024" name="IMA Fungus">
        <title>Apiospora arundinis, a panoply of carbohydrate-active enzymes and secondary metabolites.</title>
        <authorList>
            <person name="Sorensen T."/>
            <person name="Petersen C."/>
            <person name="Muurmann A.T."/>
            <person name="Christiansen J.V."/>
            <person name="Brundto M.L."/>
            <person name="Overgaard C.K."/>
            <person name="Boysen A.T."/>
            <person name="Wollenberg R.D."/>
            <person name="Larsen T.O."/>
            <person name="Sorensen J.L."/>
            <person name="Nielsen K.L."/>
            <person name="Sondergaard T.E."/>
        </authorList>
    </citation>
    <scope>NUCLEOTIDE SEQUENCE [LARGE SCALE GENOMIC DNA]</scope>
    <source>
        <strain evidence="3 4">AAU 773</strain>
    </source>
</reference>
<evidence type="ECO:0000256" key="1">
    <source>
        <dbReference type="SAM" id="MobiDB-lite"/>
    </source>
</evidence>
<sequence length="316" mass="32045">MKNIKMLVASLAMGLAGVSALVFDHTVPGLMGYAMDGNVRAVGVQDAAAAHDEQNVKFPTPTALVSEDLPVMTGHPHADVTKAHPVGFIKDQKRDNVVVATYMVTVTTTGPVTAMGSDSHLTVISDTYLAESEVVVTLTMSADSDTTVPVTATVTTDSLSTESATAADDYSATDSSSSTSTTDSSSSASETASSSSSTQSSDSSSASTSATATTSTSSSSTSYSSSASVSSTSSFDSSASEASLAPTTSEPNIDPSTAPIPQGTPTTPDSTSDASASPTPSDSSAASNCTVLNALSTLALFYAALHFWDMPFFDRI</sequence>
<feature type="signal peptide" evidence="2">
    <location>
        <begin position="1"/>
        <end position="20"/>
    </location>
</feature>
<evidence type="ECO:0000313" key="3">
    <source>
        <dbReference type="EMBL" id="KAK8867528.1"/>
    </source>
</evidence>
<evidence type="ECO:0000256" key="2">
    <source>
        <dbReference type="SAM" id="SignalP"/>
    </source>
</evidence>
<protein>
    <submittedName>
        <fullName evidence="3">Uncharacterized protein</fullName>
    </submittedName>
</protein>
<name>A0ABR2IS78_9PEZI</name>
<evidence type="ECO:0000313" key="4">
    <source>
        <dbReference type="Proteomes" id="UP001390339"/>
    </source>
</evidence>